<comment type="caution">
    <text evidence="8">The sequence shown here is derived from an EMBL/GenBank/DDBJ whole genome shotgun (WGS) entry which is preliminary data.</text>
</comment>
<dbReference type="GO" id="GO:0004252">
    <property type="term" value="F:serine-type endopeptidase activity"/>
    <property type="evidence" value="ECO:0007669"/>
    <property type="project" value="UniProtKB-UniRule"/>
</dbReference>
<feature type="domain" description="Peptidase S8/S53" evidence="7">
    <location>
        <begin position="95"/>
        <end position="334"/>
    </location>
</feature>
<dbReference type="InterPro" id="IPR000209">
    <property type="entry name" value="Peptidase_S8/S53_dom"/>
</dbReference>
<keyword evidence="2 5" id="KW-0645">Protease</keyword>
<name>A0AAV9X2N0_9PEZI</name>
<evidence type="ECO:0000256" key="3">
    <source>
        <dbReference type="ARBA" id="ARBA00022801"/>
    </source>
</evidence>
<feature type="chain" id="PRO_5043362195" evidence="6">
    <location>
        <begin position="19"/>
        <end position="361"/>
    </location>
</feature>
<evidence type="ECO:0000313" key="9">
    <source>
        <dbReference type="Proteomes" id="UP001365542"/>
    </source>
</evidence>
<proteinExistence type="inferred from homology"/>
<evidence type="ECO:0000259" key="7">
    <source>
        <dbReference type="Pfam" id="PF00082"/>
    </source>
</evidence>
<gene>
    <name evidence="8" type="primary">SUB8_2</name>
    <name evidence="8" type="ORF">TWF694_002657</name>
</gene>
<dbReference type="PANTHER" id="PTHR43806:SF11">
    <property type="entry name" value="CEREVISIN-RELATED"/>
    <property type="match status" value="1"/>
</dbReference>
<feature type="active site" description="Charge relay system" evidence="5">
    <location>
        <position position="118"/>
    </location>
</feature>
<dbReference type="PRINTS" id="PR00723">
    <property type="entry name" value="SUBTILISIN"/>
</dbReference>
<evidence type="ECO:0000256" key="6">
    <source>
        <dbReference type="SAM" id="SignalP"/>
    </source>
</evidence>
<dbReference type="Pfam" id="PF00082">
    <property type="entry name" value="Peptidase_S8"/>
    <property type="match status" value="1"/>
</dbReference>
<dbReference type="PROSITE" id="PS51892">
    <property type="entry name" value="SUBTILASE"/>
    <property type="match status" value="1"/>
</dbReference>
<keyword evidence="9" id="KW-1185">Reference proteome</keyword>
<evidence type="ECO:0000256" key="1">
    <source>
        <dbReference type="ARBA" id="ARBA00011073"/>
    </source>
</evidence>
<reference evidence="8 9" key="1">
    <citation type="submission" date="2019-10" db="EMBL/GenBank/DDBJ databases">
        <authorList>
            <person name="Palmer J.M."/>
        </authorList>
    </citation>
    <scope>NUCLEOTIDE SEQUENCE [LARGE SCALE GENOMIC DNA]</scope>
    <source>
        <strain evidence="8 9">TWF694</strain>
    </source>
</reference>
<organism evidence="8 9">
    <name type="scientific">Orbilia ellipsospora</name>
    <dbReference type="NCBI Taxonomy" id="2528407"/>
    <lineage>
        <taxon>Eukaryota</taxon>
        <taxon>Fungi</taxon>
        <taxon>Dikarya</taxon>
        <taxon>Ascomycota</taxon>
        <taxon>Pezizomycotina</taxon>
        <taxon>Orbiliomycetes</taxon>
        <taxon>Orbiliales</taxon>
        <taxon>Orbiliaceae</taxon>
        <taxon>Orbilia</taxon>
    </lineage>
</organism>
<dbReference type="GO" id="GO:0006508">
    <property type="term" value="P:proteolysis"/>
    <property type="evidence" value="ECO:0007669"/>
    <property type="project" value="UniProtKB-KW"/>
</dbReference>
<feature type="signal peptide" evidence="6">
    <location>
        <begin position="1"/>
        <end position="18"/>
    </location>
</feature>
<comment type="similarity">
    <text evidence="1 5">Belongs to the peptidase S8 family.</text>
</comment>
<feature type="active site" description="Charge relay system" evidence="5">
    <location>
        <position position="299"/>
    </location>
</feature>
<dbReference type="EMBL" id="JAVHJO010000011">
    <property type="protein sequence ID" value="KAK6533726.1"/>
    <property type="molecule type" value="Genomic_DNA"/>
</dbReference>
<dbReference type="InterPro" id="IPR015500">
    <property type="entry name" value="Peptidase_S8_subtilisin-rel"/>
</dbReference>
<dbReference type="Gene3D" id="3.40.50.200">
    <property type="entry name" value="Peptidase S8/S53 domain"/>
    <property type="match status" value="1"/>
</dbReference>
<evidence type="ECO:0000256" key="4">
    <source>
        <dbReference type="ARBA" id="ARBA00022825"/>
    </source>
</evidence>
<feature type="active site" description="Charge relay system" evidence="5">
    <location>
        <position position="88"/>
    </location>
</feature>
<dbReference type="Proteomes" id="UP001365542">
    <property type="component" value="Unassembled WGS sequence"/>
</dbReference>
<protein>
    <submittedName>
        <fullName evidence="8">Serine protease</fullName>
    </submittedName>
</protein>
<keyword evidence="4 5" id="KW-0720">Serine protease</keyword>
<dbReference type="SUPFAM" id="SSF52743">
    <property type="entry name" value="Subtilisin-like"/>
    <property type="match status" value="1"/>
</dbReference>
<sequence>MKSTFTILLSVLAPAALAVPFAANNVSNSTQQPLAKPLGANVAQEKAPWHLARISAPSTDKDVYSSIEDGIYYHDSRSGLGVDAYIIDANIYPGHPDFVNNNFTMISKFAVTKDKAGHGTQMAGVLGGKKYGVAKNVKLTGCSTRDGDIHGCIPRIIKIHQQKMAEKKANPAMHPNFVGSVISISLGFTEPPEALKSKKALNATIAAIKAGIHVVASAGNDGKDACLGGFGNISPLVPELIVVGATTKRTNSVKGKDAPGGNEIAGYSNRGRCVSIYAPGSVIPTTDVNDGYGTSTGTSPAAPMVAGVVAEMMVRHPKLSTDPKAMKDFLLGKSTGPNAGRKGVIKGAEELNFLYNGIHES</sequence>
<evidence type="ECO:0000256" key="2">
    <source>
        <dbReference type="ARBA" id="ARBA00022670"/>
    </source>
</evidence>
<dbReference type="PANTHER" id="PTHR43806">
    <property type="entry name" value="PEPTIDASE S8"/>
    <property type="match status" value="1"/>
</dbReference>
<evidence type="ECO:0000256" key="5">
    <source>
        <dbReference type="PROSITE-ProRule" id="PRU01240"/>
    </source>
</evidence>
<dbReference type="InterPro" id="IPR036852">
    <property type="entry name" value="Peptidase_S8/S53_dom_sf"/>
</dbReference>
<dbReference type="InterPro" id="IPR050131">
    <property type="entry name" value="Peptidase_S8_subtilisin-like"/>
</dbReference>
<evidence type="ECO:0000313" key="8">
    <source>
        <dbReference type="EMBL" id="KAK6533726.1"/>
    </source>
</evidence>
<accession>A0AAV9X2N0</accession>
<dbReference type="AlphaFoldDB" id="A0AAV9X2N0"/>
<dbReference type="InterPro" id="IPR023828">
    <property type="entry name" value="Peptidase_S8_Ser-AS"/>
</dbReference>
<keyword evidence="3 5" id="KW-0378">Hydrolase</keyword>
<dbReference type="PROSITE" id="PS00138">
    <property type="entry name" value="SUBTILASE_SER"/>
    <property type="match status" value="1"/>
</dbReference>
<keyword evidence="6" id="KW-0732">Signal</keyword>